<feature type="compositionally biased region" description="Low complexity" evidence="1">
    <location>
        <begin position="184"/>
        <end position="203"/>
    </location>
</feature>
<evidence type="ECO:0000313" key="2">
    <source>
        <dbReference type="EMBL" id="KIN95060.1"/>
    </source>
</evidence>
<proteinExistence type="predicted"/>
<dbReference type="HOGENOM" id="CLU_533300_0_0_1"/>
<name>A0A0C3NH63_PISTI</name>
<feature type="compositionally biased region" description="Low complexity" evidence="1">
    <location>
        <begin position="502"/>
        <end position="511"/>
    </location>
</feature>
<evidence type="ECO:0000256" key="1">
    <source>
        <dbReference type="SAM" id="MobiDB-lite"/>
    </source>
</evidence>
<feature type="region of interest" description="Disordered" evidence="1">
    <location>
        <begin position="130"/>
        <end position="149"/>
    </location>
</feature>
<dbReference type="AlphaFoldDB" id="A0A0C3NH63"/>
<feature type="compositionally biased region" description="Basic and acidic residues" evidence="1">
    <location>
        <begin position="260"/>
        <end position="272"/>
    </location>
</feature>
<accession>A0A0C3NH63</accession>
<feature type="compositionally biased region" description="Low complexity" evidence="1">
    <location>
        <begin position="131"/>
        <end position="142"/>
    </location>
</feature>
<feature type="compositionally biased region" description="Polar residues" evidence="1">
    <location>
        <begin position="303"/>
        <end position="318"/>
    </location>
</feature>
<gene>
    <name evidence="2" type="ORF">M404DRAFT_34515</name>
</gene>
<keyword evidence="3" id="KW-1185">Reference proteome</keyword>
<feature type="region of interest" description="Disordered" evidence="1">
    <location>
        <begin position="164"/>
        <end position="237"/>
    </location>
</feature>
<feature type="compositionally biased region" description="Basic and acidic residues" evidence="1">
    <location>
        <begin position="357"/>
        <end position="369"/>
    </location>
</feature>
<feature type="compositionally biased region" description="Low complexity" evidence="1">
    <location>
        <begin position="370"/>
        <end position="383"/>
    </location>
</feature>
<feature type="region of interest" description="Disordered" evidence="1">
    <location>
        <begin position="354"/>
        <end position="511"/>
    </location>
</feature>
<organism evidence="2 3">
    <name type="scientific">Pisolithus tinctorius Marx 270</name>
    <dbReference type="NCBI Taxonomy" id="870435"/>
    <lineage>
        <taxon>Eukaryota</taxon>
        <taxon>Fungi</taxon>
        <taxon>Dikarya</taxon>
        <taxon>Basidiomycota</taxon>
        <taxon>Agaricomycotina</taxon>
        <taxon>Agaricomycetes</taxon>
        <taxon>Agaricomycetidae</taxon>
        <taxon>Boletales</taxon>
        <taxon>Sclerodermatineae</taxon>
        <taxon>Pisolithaceae</taxon>
        <taxon>Pisolithus</taxon>
    </lineage>
</organism>
<reference evidence="2 3" key="1">
    <citation type="submission" date="2014-04" db="EMBL/GenBank/DDBJ databases">
        <authorList>
            <consortium name="DOE Joint Genome Institute"/>
            <person name="Kuo A."/>
            <person name="Kohler A."/>
            <person name="Costa M.D."/>
            <person name="Nagy L.G."/>
            <person name="Floudas D."/>
            <person name="Copeland A."/>
            <person name="Barry K.W."/>
            <person name="Cichocki N."/>
            <person name="Veneault-Fourrey C."/>
            <person name="LaButti K."/>
            <person name="Lindquist E.A."/>
            <person name="Lipzen A."/>
            <person name="Lundell T."/>
            <person name="Morin E."/>
            <person name="Murat C."/>
            <person name="Sun H."/>
            <person name="Tunlid A."/>
            <person name="Henrissat B."/>
            <person name="Grigoriev I.V."/>
            <person name="Hibbett D.S."/>
            <person name="Martin F."/>
            <person name="Nordberg H.P."/>
            <person name="Cantor M.N."/>
            <person name="Hua S.X."/>
        </authorList>
    </citation>
    <scope>NUCLEOTIDE SEQUENCE [LARGE SCALE GENOMIC DNA]</scope>
    <source>
        <strain evidence="2 3">Marx 270</strain>
    </source>
</reference>
<dbReference type="Proteomes" id="UP000054217">
    <property type="component" value="Unassembled WGS sequence"/>
</dbReference>
<protein>
    <submittedName>
        <fullName evidence="2">Uncharacterized protein</fullName>
    </submittedName>
</protein>
<feature type="region of interest" description="Disordered" evidence="1">
    <location>
        <begin position="256"/>
        <end position="338"/>
    </location>
</feature>
<dbReference type="OrthoDB" id="2679794at2759"/>
<reference evidence="3" key="2">
    <citation type="submission" date="2015-01" db="EMBL/GenBank/DDBJ databases">
        <title>Evolutionary Origins and Diversification of the Mycorrhizal Mutualists.</title>
        <authorList>
            <consortium name="DOE Joint Genome Institute"/>
            <consortium name="Mycorrhizal Genomics Consortium"/>
            <person name="Kohler A."/>
            <person name="Kuo A."/>
            <person name="Nagy L.G."/>
            <person name="Floudas D."/>
            <person name="Copeland A."/>
            <person name="Barry K.W."/>
            <person name="Cichocki N."/>
            <person name="Veneault-Fourrey C."/>
            <person name="LaButti K."/>
            <person name="Lindquist E.A."/>
            <person name="Lipzen A."/>
            <person name="Lundell T."/>
            <person name="Morin E."/>
            <person name="Murat C."/>
            <person name="Riley R."/>
            <person name="Ohm R."/>
            <person name="Sun H."/>
            <person name="Tunlid A."/>
            <person name="Henrissat B."/>
            <person name="Grigoriev I.V."/>
            <person name="Hibbett D.S."/>
            <person name="Martin F."/>
        </authorList>
    </citation>
    <scope>NUCLEOTIDE SEQUENCE [LARGE SCALE GENOMIC DNA]</scope>
    <source>
        <strain evidence="3">Marx 270</strain>
    </source>
</reference>
<feature type="compositionally biased region" description="Polar residues" evidence="1">
    <location>
        <begin position="464"/>
        <end position="487"/>
    </location>
</feature>
<sequence>MRMHRPTAIFGSDPQALARISPSRAADYLRCFITTVAGAVPKFPALGLTIEEVNEASLMLDIIERTDPTLRQLQSVSKQIADIATTIQQQQTNMTFTVEILCLMVEVLQNHAPSVIADVFKAWTRSTCGIPSSAPSSPDKAPIFPDSEEFFTRNDPVGERFAAAAPSGVDSPLPTPHRDDPGLHHPLGSSLPSSDPWSSSSLHEVPASSPQPTVNQPLNFEDTWKVPPDWDARGRSSRRLRREGAFIHTPDWDAMSKTYGRGDDAAEDDRSHTPTTNNVHISTAMPPAAHARTHKHEIRERASSPTQLPASISQSRVATDTDDVRAVPQRSDSPDATELRRCVHELQAYIDAGYEGRLPRDQNKMKEASDASSSHNVPSSNSNLPVTLESPTPMTPRKKRQRASSQSPSRSPFHYSPGSHAGSAGLPEDEDEGHPTEARAVKRMKVSAPTSTPGPAPTPENIPASASSCTPEPTLTPEISATASGVNSGTRSPTPPRRRSLTRTATMDQFD</sequence>
<evidence type="ECO:0000313" key="3">
    <source>
        <dbReference type="Proteomes" id="UP000054217"/>
    </source>
</evidence>
<feature type="compositionally biased region" description="Polar residues" evidence="1">
    <location>
        <begin position="208"/>
        <end position="218"/>
    </location>
</feature>
<feature type="compositionally biased region" description="Basic and acidic residues" evidence="1">
    <location>
        <begin position="222"/>
        <end position="234"/>
    </location>
</feature>
<feature type="compositionally biased region" description="Low complexity" evidence="1">
    <location>
        <begin position="403"/>
        <end position="412"/>
    </location>
</feature>
<dbReference type="InParanoid" id="A0A0C3NH63"/>
<dbReference type="EMBL" id="KN832078">
    <property type="protein sequence ID" value="KIN95060.1"/>
    <property type="molecule type" value="Genomic_DNA"/>
</dbReference>